<dbReference type="Gene3D" id="3.20.20.80">
    <property type="entry name" value="Glycosidases"/>
    <property type="match status" value="1"/>
</dbReference>
<dbReference type="Proteomes" id="UP000182894">
    <property type="component" value="Unassembled WGS sequence"/>
</dbReference>
<dbReference type="RefSeq" id="WP_074756742.1">
    <property type="nucleotide sequence ID" value="NZ_FNCO01000015.1"/>
</dbReference>
<dbReference type="EMBL" id="FNCO01000015">
    <property type="protein sequence ID" value="SDI64225.1"/>
    <property type="molecule type" value="Genomic_DNA"/>
</dbReference>
<keyword evidence="2" id="KW-1185">Reference proteome</keyword>
<organism evidence="1 2">
    <name type="scientific">Pseudomonas abietaniphila</name>
    <dbReference type="NCBI Taxonomy" id="89065"/>
    <lineage>
        <taxon>Bacteria</taxon>
        <taxon>Pseudomonadati</taxon>
        <taxon>Pseudomonadota</taxon>
        <taxon>Gammaproteobacteria</taxon>
        <taxon>Pseudomonadales</taxon>
        <taxon>Pseudomonadaceae</taxon>
        <taxon>Pseudomonas</taxon>
    </lineage>
</organism>
<dbReference type="InterPro" id="IPR017853">
    <property type="entry name" value="GH"/>
</dbReference>
<dbReference type="InterPro" id="IPR012665">
    <property type="entry name" value="Trehalose_synth"/>
</dbReference>
<dbReference type="STRING" id="89065.SAMN05216605_115115"/>
<gene>
    <name evidence="1" type="ORF">SAMN05216605_115115</name>
</gene>
<protein>
    <submittedName>
        <fullName evidence="1">Trehalose synthase</fullName>
    </submittedName>
</protein>
<name>A0A1G8M8L9_9PSED</name>
<evidence type="ECO:0000313" key="1">
    <source>
        <dbReference type="EMBL" id="SDI64225.1"/>
    </source>
</evidence>
<proteinExistence type="predicted"/>
<reference evidence="2" key="1">
    <citation type="submission" date="2016-10" db="EMBL/GenBank/DDBJ databases">
        <authorList>
            <person name="Varghese N."/>
            <person name="Submissions S."/>
        </authorList>
    </citation>
    <scope>NUCLEOTIDE SEQUENCE [LARGE SCALE GENOMIC DNA]</scope>
    <source>
        <strain evidence="2">ATCC 700689</strain>
    </source>
</reference>
<dbReference type="AlphaFoldDB" id="A0A1G8M8L9"/>
<dbReference type="OrthoDB" id="9043248at2"/>
<accession>A0A1G8M8L9</accession>
<evidence type="ECO:0000313" key="2">
    <source>
        <dbReference type="Proteomes" id="UP000182894"/>
    </source>
</evidence>
<sequence>MTTPDKQYVEWLVEQSMLNAAKQRAKLYGGQGRLWQRPYALARPRDASAIASVWFTAYPASIITREGGSVLEALGDETLWHALSEIGIQGIHNGPLKASGGLKGRQRTPSIDGNFDRISFEVDGDLGTDAQFLNLSRIAAAHNAVIVDDVIPSHTGKGADFRLAELAYEEYPGLYHMVEIKEEDWPLLPEVPAGRDAINLPPATVDALRDKHYIVGQLQRVIFFEPGVKETDWSTTPVITGVDGKARRWVYLHYFKEGQPSLNWLDPSFAAQQMIIGDALHAIDVMGARVLRLDANGFLGVERKAEGTAWSESHPLSITGNQLLAGAIRKAGGFSFQELNLTIDDIAAMSHGGADLSYDFITRPAYQHALLTGRTEFLRLMLRQVHDFGIDPASLIHALQNHDELTLELVHFWTLHAHDQYLYMGQTFPGNILREHIREEMYERLAGEHAPYNLKFVTNGVSCTTASIITAALGIRDLDSITAKDIVTIKHIHLLLVMFNAMQPGVFALSGWDLVGALPLPAEQVAHLMGDGDTRWIHRGAYDLVDMDPEADVSTGGMPRAKTLYGSLVEQLQSPDSFASQLKKILAVRRAYDIAASRQILIPDVEHPGLLIMVHELPAGKGTQITALNFSAEAIVETLHLPGIAPGPVVDIINERVEGDLTEEGEFTITLDAYEGLALRVVSMASPMM</sequence>
<dbReference type="SUPFAM" id="SSF51445">
    <property type="entry name" value="(Trans)glycosidases"/>
    <property type="match status" value="1"/>
</dbReference>
<dbReference type="NCBIfam" id="TIGR02455">
    <property type="entry name" value="TreS_stutzeri"/>
    <property type="match status" value="1"/>
</dbReference>